<comment type="caution">
    <text evidence="2">The sequence shown here is derived from an EMBL/GenBank/DDBJ whole genome shotgun (WGS) entry which is preliminary data.</text>
</comment>
<dbReference type="Gene3D" id="3.30.710.10">
    <property type="entry name" value="Potassium Channel Kv1.1, Chain A"/>
    <property type="match status" value="1"/>
</dbReference>
<dbReference type="InterPro" id="IPR045068">
    <property type="entry name" value="BACURD1-3"/>
</dbReference>
<dbReference type="PANTHER" id="PTHR11145">
    <property type="entry name" value="BTB/POZ DOMAIN-CONTAINING ADAPTER FOR CUL3-MEDIATED RHOA DEGRADATION PROTEIN FAMILY MEMBER"/>
    <property type="match status" value="1"/>
</dbReference>
<dbReference type="AlphaFoldDB" id="A0A835YWA5"/>
<dbReference type="SMART" id="SM00225">
    <property type="entry name" value="BTB"/>
    <property type="match status" value="1"/>
</dbReference>
<evidence type="ECO:0000259" key="1">
    <source>
        <dbReference type="SMART" id="SM00225"/>
    </source>
</evidence>
<evidence type="ECO:0000313" key="3">
    <source>
        <dbReference type="Proteomes" id="UP000664859"/>
    </source>
</evidence>
<dbReference type="InterPro" id="IPR011333">
    <property type="entry name" value="SKP1/BTB/POZ_sf"/>
</dbReference>
<sequence length="348" mass="39481">MGDLGTECWTRHVDCLAHSLQDKLSLEGVVLSQRASDLRSEAIKAARRIPGWHEQSAGVFVTHAAPLCILHFGLQLARQRAFLRQERRRARMEEEALRHDRAQYEITKRPDWVPRAYLPGPQVKRVKLNVGGQVFEVSAPVLQRDPHSLLAALCDESCPLKTDTDGTIYVDRDWWLFRYLLKFLRDGALPSDRTLLAQLYREAGYWRCSSLRTAIEETQLQLYRGEYEVDASGGVVPKKDRPTRKGWWNTLPNWWEPQAGAPKADDVTLTKDEAKSFEKLRAAAEKHKVTAAPDQWWVANEYHGQRFASLSSKPDEVVAPPGSKDVLAETASTWSYGGGRENSGHVPW</sequence>
<name>A0A835YWA5_9STRA</name>
<dbReference type="InterPro" id="IPR000210">
    <property type="entry name" value="BTB/POZ_dom"/>
</dbReference>
<organism evidence="2 3">
    <name type="scientific">Tribonema minus</name>
    <dbReference type="NCBI Taxonomy" id="303371"/>
    <lineage>
        <taxon>Eukaryota</taxon>
        <taxon>Sar</taxon>
        <taxon>Stramenopiles</taxon>
        <taxon>Ochrophyta</taxon>
        <taxon>PX clade</taxon>
        <taxon>Xanthophyceae</taxon>
        <taxon>Tribonematales</taxon>
        <taxon>Tribonemataceae</taxon>
        <taxon>Tribonema</taxon>
    </lineage>
</organism>
<dbReference type="PANTHER" id="PTHR11145:SF8">
    <property type="entry name" value="RE57120P"/>
    <property type="match status" value="1"/>
</dbReference>
<feature type="domain" description="BTB" evidence="1">
    <location>
        <begin position="124"/>
        <end position="223"/>
    </location>
</feature>
<dbReference type="InterPro" id="IPR003131">
    <property type="entry name" value="T1-type_BTB"/>
</dbReference>
<dbReference type="GO" id="GO:0051260">
    <property type="term" value="P:protein homooligomerization"/>
    <property type="evidence" value="ECO:0007669"/>
    <property type="project" value="InterPro"/>
</dbReference>
<dbReference type="SUPFAM" id="SSF54695">
    <property type="entry name" value="POZ domain"/>
    <property type="match status" value="1"/>
</dbReference>
<dbReference type="CDD" id="cd18316">
    <property type="entry name" value="BTB_POZ_KCTD-like"/>
    <property type="match status" value="1"/>
</dbReference>
<evidence type="ECO:0000313" key="2">
    <source>
        <dbReference type="EMBL" id="KAG5182114.1"/>
    </source>
</evidence>
<dbReference type="EMBL" id="JAFCMP010000268">
    <property type="protein sequence ID" value="KAG5182114.1"/>
    <property type="molecule type" value="Genomic_DNA"/>
</dbReference>
<dbReference type="Pfam" id="PF02214">
    <property type="entry name" value="BTB_2"/>
    <property type="match status" value="1"/>
</dbReference>
<dbReference type="OrthoDB" id="2414723at2759"/>
<dbReference type="Proteomes" id="UP000664859">
    <property type="component" value="Unassembled WGS sequence"/>
</dbReference>
<keyword evidence="3" id="KW-1185">Reference proteome</keyword>
<proteinExistence type="predicted"/>
<reference evidence="2" key="1">
    <citation type="submission" date="2021-02" db="EMBL/GenBank/DDBJ databases">
        <title>First Annotated Genome of the Yellow-green Alga Tribonema minus.</title>
        <authorList>
            <person name="Mahan K.M."/>
        </authorList>
    </citation>
    <scope>NUCLEOTIDE SEQUENCE</scope>
    <source>
        <strain evidence="2">UTEX B ZZ1240</strain>
    </source>
</reference>
<gene>
    <name evidence="2" type="ORF">JKP88DRAFT_319868</name>
</gene>
<protein>
    <recommendedName>
        <fullName evidence="1">BTB domain-containing protein</fullName>
    </recommendedName>
</protein>
<accession>A0A835YWA5</accession>